<dbReference type="Gene3D" id="3.30.420.10">
    <property type="entry name" value="Ribonuclease H-like superfamily/Ribonuclease H"/>
    <property type="match status" value="1"/>
</dbReference>
<feature type="domain" description="Integrase catalytic" evidence="2">
    <location>
        <begin position="1"/>
        <end position="93"/>
    </location>
</feature>
<gene>
    <name evidence="3" type="ORF">QYE76_051848</name>
</gene>
<reference evidence="3" key="1">
    <citation type="submission" date="2023-07" db="EMBL/GenBank/DDBJ databases">
        <title>A chromosome-level genome assembly of Lolium multiflorum.</title>
        <authorList>
            <person name="Chen Y."/>
            <person name="Copetti D."/>
            <person name="Kolliker R."/>
            <person name="Studer B."/>
        </authorList>
    </citation>
    <scope>NUCLEOTIDE SEQUENCE</scope>
    <source>
        <strain evidence="3">02402/16</strain>
        <tissue evidence="3">Leaf</tissue>
    </source>
</reference>
<dbReference type="InterPro" id="IPR012337">
    <property type="entry name" value="RNaseH-like_sf"/>
</dbReference>
<dbReference type="AlphaFoldDB" id="A0AAD8STT7"/>
<proteinExistence type="predicted"/>
<dbReference type="InterPro" id="IPR001584">
    <property type="entry name" value="Integrase_cat-core"/>
</dbReference>
<evidence type="ECO:0000256" key="1">
    <source>
        <dbReference type="SAM" id="MobiDB-lite"/>
    </source>
</evidence>
<organism evidence="3 4">
    <name type="scientific">Lolium multiflorum</name>
    <name type="common">Italian ryegrass</name>
    <name type="synonym">Lolium perenne subsp. multiflorum</name>
    <dbReference type="NCBI Taxonomy" id="4521"/>
    <lineage>
        <taxon>Eukaryota</taxon>
        <taxon>Viridiplantae</taxon>
        <taxon>Streptophyta</taxon>
        <taxon>Embryophyta</taxon>
        <taxon>Tracheophyta</taxon>
        <taxon>Spermatophyta</taxon>
        <taxon>Magnoliopsida</taxon>
        <taxon>Liliopsida</taxon>
        <taxon>Poales</taxon>
        <taxon>Poaceae</taxon>
        <taxon>BOP clade</taxon>
        <taxon>Pooideae</taxon>
        <taxon>Poodae</taxon>
        <taxon>Poeae</taxon>
        <taxon>Poeae Chloroplast Group 2 (Poeae type)</taxon>
        <taxon>Loliodinae</taxon>
        <taxon>Loliinae</taxon>
        <taxon>Lolium</taxon>
    </lineage>
</organism>
<name>A0AAD8STT7_LOLMU</name>
<dbReference type="GO" id="GO:0003676">
    <property type="term" value="F:nucleic acid binding"/>
    <property type="evidence" value="ECO:0007669"/>
    <property type="project" value="InterPro"/>
</dbReference>
<dbReference type="InterPro" id="IPR050951">
    <property type="entry name" value="Retrovirus_Pol_polyprotein"/>
</dbReference>
<dbReference type="EMBL" id="JAUUTY010000003">
    <property type="protein sequence ID" value="KAK1663689.1"/>
    <property type="molecule type" value="Genomic_DNA"/>
</dbReference>
<dbReference type="InterPro" id="IPR036397">
    <property type="entry name" value="RNaseH_sf"/>
</dbReference>
<dbReference type="SUPFAM" id="SSF53098">
    <property type="entry name" value="Ribonuclease H-like"/>
    <property type="match status" value="1"/>
</dbReference>
<comment type="caution">
    <text evidence="3">The sequence shown here is derived from an EMBL/GenBank/DDBJ whole genome shotgun (WGS) entry which is preliminary data.</text>
</comment>
<dbReference type="Proteomes" id="UP001231189">
    <property type="component" value="Unassembled WGS sequence"/>
</dbReference>
<protein>
    <recommendedName>
        <fullName evidence="2">Integrase catalytic domain-containing protein</fullName>
    </recommendedName>
</protein>
<evidence type="ECO:0000313" key="3">
    <source>
        <dbReference type="EMBL" id="KAK1663689.1"/>
    </source>
</evidence>
<keyword evidence="4" id="KW-1185">Reference proteome</keyword>
<sequence length="194" mass="21193">MVGKLHKAWPGGYVYLLVAVDKFTKWIETVPVTSADAASVVSFIKGIVFRFGVPNSIVIDNGINFTSKEFKAYYAEVGIKLHFASVAHPQTDASQINPTKEIFSELDEINAQGPIFPRSFRKTEGITKWGEEVPTPQGRAAWVGPAPPYIVGPRAASLTYPSAYLKPLSRIPPYREPRYGKPSDTAAANPISGI</sequence>
<accession>A0AAD8STT7</accession>
<dbReference type="PANTHER" id="PTHR37984">
    <property type="entry name" value="PROTEIN CBG26694"/>
    <property type="match status" value="1"/>
</dbReference>
<dbReference type="GO" id="GO:0015074">
    <property type="term" value="P:DNA integration"/>
    <property type="evidence" value="ECO:0007669"/>
    <property type="project" value="InterPro"/>
</dbReference>
<dbReference type="Pfam" id="PF00665">
    <property type="entry name" value="rve"/>
    <property type="match status" value="1"/>
</dbReference>
<dbReference type="PANTHER" id="PTHR37984:SF5">
    <property type="entry name" value="PROTEIN NYNRIN-LIKE"/>
    <property type="match status" value="1"/>
</dbReference>
<dbReference type="PROSITE" id="PS50994">
    <property type="entry name" value="INTEGRASE"/>
    <property type="match status" value="1"/>
</dbReference>
<evidence type="ECO:0000313" key="4">
    <source>
        <dbReference type="Proteomes" id="UP001231189"/>
    </source>
</evidence>
<feature type="region of interest" description="Disordered" evidence="1">
    <location>
        <begin position="175"/>
        <end position="194"/>
    </location>
</feature>
<evidence type="ECO:0000259" key="2">
    <source>
        <dbReference type="PROSITE" id="PS50994"/>
    </source>
</evidence>